<sequence>MNGTAITRRTARRVFAVSFVLNLVWENVQAPLYHPYRSFWSHLPACLLGTLGDASFTTLLYLGLVRARRDPQWFTRPSRSTWTVAAIVGLLVAVVTEVIAVRREFWAYGPRMPRLPLLNAGVTPLVQLALLSIMTFKLLHLTGLVDDLGACHGSQAAEQKRPKARGTAAARKR</sequence>
<feature type="transmembrane region" description="Helical" evidence="1">
    <location>
        <begin position="82"/>
        <end position="101"/>
    </location>
</feature>
<gene>
    <name evidence="2" type="ordered locus">Deipe_3879</name>
</gene>
<dbReference type="RefSeq" id="WP_015231196.1">
    <property type="nucleotide sequence ID" value="NC_019789.1"/>
</dbReference>
<keyword evidence="2" id="KW-0614">Plasmid</keyword>
<feature type="transmembrane region" description="Helical" evidence="1">
    <location>
        <begin position="121"/>
        <end position="139"/>
    </location>
</feature>
<keyword evidence="3" id="KW-1185">Reference proteome</keyword>
<keyword evidence="1" id="KW-0812">Transmembrane</keyword>
<proteinExistence type="predicted"/>
<keyword evidence="1" id="KW-0472">Membrane</keyword>
<dbReference type="OrthoDB" id="979152at2"/>
<dbReference type="HOGENOM" id="CLU_1545105_0_0_0"/>
<organism evidence="2 3">
    <name type="scientific">Deinococcus peraridilitoris (strain DSM 19664 / LMG 22246 / CIP 109416 / KR-200)</name>
    <dbReference type="NCBI Taxonomy" id="937777"/>
    <lineage>
        <taxon>Bacteria</taxon>
        <taxon>Thermotogati</taxon>
        <taxon>Deinococcota</taxon>
        <taxon>Deinococci</taxon>
        <taxon>Deinococcales</taxon>
        <taxon>Deinococcaceae</taxon>
        <taxon>Deinococcus</taxon>
    </lineage>
</organism>
<dbReference type="EMBL" id="CP003383">
    <property type="protein sequence ID" value="AFZ69294.1"/>
    <property type="molecule type" value="Genomic_DNA"/>
</dbReference>
<name>L0A768_DEIPD</name>
<dbReference type="AlphaFoldDB" id="L0A768"/>
<geneLocation type="plasmid" evidence="2 3">
    <name>pDEIPE01</name>
</geneLocation>
<dbReference type="Proteomes" id="UP000010467">
    <property type="component" value="Plasmid pDEIPE01"/>
</dbReference>
<keyword evidence="1" id="KW-1133">Transmembrane helix</keyword>
<accession>L0A768</accession>
<protein>
    <submittedName>
        <fullName evidence="2">Uncharacterized protein</fullName>
    </submittedName>
</protein>
<evidence type="ECO:0000256" key="1">
    <source>
        <dbReference type="SAM" id="Phobius"/>
    </source>
</evidence>
<dbReference type="PATRIC" id="fig|937777.3.peg.3892"/>
<evidence type="ECO:0000313" key="2">
    <source>
        <dbReference type="EMBL" id="AFZ69294.1"/>
    </source>
</evidence>
<reference evidence="3" key="1">
    <citation type="submission" date="2012-03" db="EMBL/GenBank/DDBJ databases">
        <title>Complete sequence of plasmid 1 of Deinococcus peraridilitoris DSM 19664.</title>
        <authorList>
            <person name="Lucas S."/>
            <person name="Copeland A."/>
            <person name="Lapidus A."/>
            <person name="Glavina del Rio T."/>
            <person name="Dalin E."/>
            <person name="Tice H."/>
            <person name="Bruce D."/>
            <person name="Goodwin L."/>
            <person name="Pitluck S."/>
            <person name="Peters L."/>
            <person name="Mikhailova N."/>
            <person name="Lu M."/>
            <person name="Kyrpides N."/>
            <person name="Mavromatis K."/>
            <person name="Ivanova N."/>
            <person name="Brettin T."/>
            <person name="Detter J.C."/>
            <person name="Han C."/>
            <person name="Larimer F."/>
            <person name="Land M."/>
            <person name="Hauser L."/>
            <person name="Markowitz V."/>
            <person name="Cheng J.-F."/>
            <person name="Hugenholtz P."/>
            <person name="Woyke T."/>
            <person name="Wu D."/>
            <person name="Pukall R."/>
            <person name="Steenblock K."/>
            <person name="Brambilla E."/>
            <person name="Klenk H.-P."/>
            <person name="Eisen J.A."/>
        </authorList>
    </citation>
    <scope>NUCLEOTIDE SEQUENCE [LARGE SCALE GENOMIC DNA]</scope>
    <source>
        <strain evidence="3">DSM 19664 / LMG 22246 / CIP 109416 / KR-200</strain>
        <plasmid evidence="3">Plasmid pDEIPE01</plasmid>
    </source>
</reference>
<evidence type="ECO:0000313" key="3">
    <source>
        <dbReference type="Proteomes" id="UP000010467"/>
    </source>
</evidence>
<dbReference type="KEGG" id="dpd:Deipe_3879"/>
<feature type="transmembrane region" description="Helical" evidence="1">
    <location>
        <begin position="42"/>
        <end position="62"/>
    </location>
</feature>